<evidence type="ECO:0000313" key="2">
    <source>
        <dbReference type="EMBL" id="MCO5979325.1"/>
    </source>
</evidence>
<proteinExistence type="predicted"/>
<gene>
    <name evidence="2" type="ORF">M0L44_21705</name>
</gene>
<accession>A0ABT1BSW8</accession>
<protein>
    <recommendedName>
        <fullName evidence="4">Fibronectin type-III domain-containing protein</fullName>
    </recommendedName>
</protein>
<dbReference type="PROSITE" id="PS51257">
    <property type="entry name" value="PROKAR_LIPOPROTEIN"/>
    <property type="match status" value="1"/>
</dbReference>
<sequence>MFRIPRTIPALLLAAGLTACGGGLSGADLATAQTITFDTTPTLTLGGTAQVSATASSGLTVSFSSLSSTVCSVSTAGQVTALALGDCVVAADQAGDASHRSAAQVTQTLAVQVDTPLAQTLGFDPASSATTLRVGRSASVSATASSGLAVAYRSLTPVVCSVDASDGLVLGLAVGDCVVAADQAGDDRYAAATEATWAITVLAADALTVPGQPSGVSATLGSTAQSVVVSVGSVDDGGSAITGYTITSVPAGITATVSNLPATVACGGSCAGHAFSVSASNAQGTGASASAVHVISAYSVVLTFYEPQTQPNDSIFTGSFTLDSTTRTVSSLSGSLSESMTDTPMRTVALSHPLASLSDSTGTGLLVGSFALATTDTFVVANGNAGWKPGPASDALYAGYPGATNPASGGTGNAYALVFVNPDNPTATPTSAQLQQTAYADCTALGMMGAICMTGTTVAAYGSVGSMGGYPVSQVITRR</sequence>
<reference evidence="2 3" key="1">
    <citation type="submission" date="2022-06" db="EMBL/GenBank/DDBJ databases">
        <title>Ideonella sp. NS12-5 Genome sequencing and assembly.</title>
        <authorList>
            <person name="Jung Y."/>
        </authorList>
    </citation>
    <scope>NUCLEOTIDE SEQUENCE [LARGE SCALE GENOMIC DNA]</scope>
    <source>
        <strain evidence="2 3">NS12-5</strain>
    </source>
</reference>
<keyword evidence="1" id="KW-0732">Signal</keyword>
<dbReference type="SUPFAM" id="SSF49373">
    <property type="entry name" value="Invasin/intimin cell-adhesion fragments"/>
    <property type="match status" value="1"/>
</dbReference>
<dbReference type="EMBL" id="JAMXMC010000021">
    <property type="protein sequence ID" value="MCO5979325.1"/>
    <property type="molecule type" value="Genomic_DNA"/>
</dbReference>
<keyword evidence="3" id="KW-1185">Reference proteome</keyword>
<dbReference type="RefSeq" id="WP_252772273.1">
    <property type="nucleotide sequence ID" value="NZ_JAMXMC010000021.1"/>
</dbReference>
<evidence type="ECO:0008006" key="4">
    <source>
        <dbReference type="Google" id="ProtNLM"/>
    </source>
</evidence>
<feature type="chain" id="PRO_5046153203" description="Fibronectin type-III domain-containing protein" evidence="1">
    <location>
        <begin position="22"/>
        <end position="479"/>
    </location>
</feature>
<dbReference type="Proteomes" id="UP001204851">
    <property type="component" value="Unassembled WGS sequence"/>
</dbReference>
<comment type="caution">
    <text evidence="2">The sequence shown here is derived from an EMBL/GenBank/DDBJ whole genome shotgun (WGS) entry which is preliminary data.</text>
</comment>
<evidence type="ECO:0000313" key="3">
    <source>
        <dbReference type="Proteomes" id="UP001204851"/>
    </source>
</evidence>
<dbReference type="SUPFAM" id="SSF49265">
    <property type="entry name" value="Fibronectin type III"/>
    <property type="match status" value="1"/>
</dbReference>
<dbReference type="InterPro" id="IPR036116">
    <property type="entry name" value="FN3_sf"/>
</dbReference>
<evidence type="ECO:0000256" key="1">
    <source>
        <dbReference type="SAM" id="SignalP"/>
    </source>
</evidence>
<dbReference type="InterPro" id="IPR008964">
    <property type="entry name" value="Invasin/intimin_cell_adhesion"/>
</dbReference>
<feature type="signal peptide" evidence="1">
    <location>
        <begin position="1"/>
        <end position="21"/>
    </location>
</feature>
<name>A0ABT1BSW8_9BURK</name>
<organism evidence="2 3">
    <name type="scientific">Ideonella oryzae</name>
    <dbReference type="NCBI Taxonomy" id="2937441"/>
    <lineage>
        <taxon>Bacteria</taxon>
        <taxon>Pseudomonadati</taxon>
        <taxon>Pseudomonadota</taxon>
        <taxon>Betaproteobacteria</taxon>
        <taxon>Burkholderiales</taxon>
        <taxon>Sphaerotilaceae</taxon>
        <taxon>Ideonella</taxon>
    </lineage>
</organism>